<gene>
    <name evidence="2" type="ORF">J5Y09_24050</name>
</gene>
<evidence type="ECO:0000313" key="3">
    <source>
        <dbReference type="Proteomes" id="UP000680815"/>
    </source>
</evidence>
<accession>A0ABS4B0B9</accession>
<organism evidence="2 3">
    <name type="scientific">Roseomonas nitratireducens</name>
    <dbReference type="NCBI Taxonomy" id="2820810"/>
    <lineage>
        <taxon>Bacteria</taxon>
        <taxon>Pseudomonadati</taxon>
        <taxon>Pseudomonadota</taxon>
        <taxon>Alphaproteobacteria</taxon>
        <taxon>Acetobacterales</taxon>
        <taxon>Roseomonadaceae</taxon>
        <taxon>Roseomonas</taxon>
    </lineage>
</organism>
<comment type="caution">
    <text evidence="2">The sequence shown here is derived from an EMBL/GenBank/DDBJ whole genome shotgun (WGS) entry which is preliminary data.</text>
</comment>
<protein>
    <recommendedName>
        <fullName evidence="4">ATPase</fullName>
    </recommendedName>
</protein>
<dbReference type="Proteomes" id="UP000680815">
    <property type="component" value="Unassembled WGS sequence"/>
</dbReference>
<sequence length="121" mass="12903">MSGVTAREKALMQALVDHVQEATGAVSAAASARLTEIEQVVIAARDAQHDAEERAEALASEVAALRDELALARSQARQPVEQAASLVKAARRTIADAEDAIAIQRRWARDYLMAKARGLAA</sequence>
<feature type="coiled-coil region" evidence="1">
    <location>
        <begin position="48"/>
        <end position="100"/>
    </location>
</feature>
<dbReference type="EMBL" id="JAGIYZ010000052">
    <property type="protein sequence ID" value="MBP0467017.1"/>
    <property type="molecule type" value="Genomic_DNA"/>
</dbReference>
<evidence type="ECO:0000313" key="2">
    <source>
        <dbReference type="EMBL" id="MBP0467017.1"/>
    </source>
</evidence>
<name>A0ABS4B0B9_9PROT</name>
<proteinExistence type="predicted"/>
<dbReference type="RefSeq" id="WP_209354389.1">
    <property type="nucleotide sequence ID" value="NZ_JAGIYZ010000052.1"/>
</dbReference>
<keyword evidence="1" id="KW-0175">Coiled coil</keyword>
<evidence type="ECO:0000256" key="1">
    <source>
        <dbReference type="SAM" id="Coils"/>
    </source>
</evidence>
<reference evidence="2 3" key="1">
    <citation type="submission" date="2021-03" db="EMBL/GenBank/DDBJ databases">
        <authorList>
            <person name="So Y."/>
        </authorList>
    </citation>
    <scope>NUCLEOTIDE SEQUENCE [LARGE SCALE GENOMIC DNA]</scope>
    <source>
        <strain evidence="2 3">PWR1</strain>
    </source>
</reference>
<keyword evidence="3" id="KW-1185">Reference proteome</keyword>
<evidence type="ECO:0008006" key="4">
    <source>
        <dbReference type="Google" id="ProtNLM"/>
    </source>
</evidence>